<dbReference type="EMBL" id="CP034183">
    <property type="protein sequence ID" value="AZI42430.1"/>
    <property type="molecule type" value="Genomic_DNA"/>
</dbReference>
<dbReference type="InterPro" id="IPR034660">
    <property type="entry name" value="DinB/YfiT-like"/>
</dbReference>
<dbReference type="AlphaFoldDB" id="A0A3G8YBW8"/>
<dbReference type="InterPro" id="IPR007837">
    <property type="entry name" value="DinB"/>
</dbReference>
<evidence type="ECO:0000256" key="1">
    <source>
        <dbReference type="ARBA" id="ARBA00008635"/>
    </source>
</evidence>
<sequence>MRERKMDCVDELLTLLDYHAWATERTVQTLTPLSAEEFGRDLGSSHGGIGGTLAHLYGSELIWTARLRGEKPPGFPAPGELLPLSELLPRWLVHLQERRALVVQLPPEQLLHYDNLWGEPMVSRVDDSLRHIVNHASYHRGQVVGMLRQLGHSAVNTDLIGFYRQQNRS</sequence>
<dbReference type="GO" id="GO:0046872">
    <property type="term" value="F:metal ion binding"/>
    <property type="evidence" value="ECO:0007669"/>
    <property type="project" value="UniProtKB-KW"/>
</dbReference>
<dbReference type="KEGG" id="dph:EHF33_06425"/>
<dbReference type="Pfam" id="PF05163">
    <property type="entry name" value="DinB"/>
    <property type="match status" value="1"/>
</dbReference>
<feature type="binding site" evidence="3">
    <location>
        <position position="135"/>
    </location>
    <ligand>
        <name>a divalent metal cation</name>
        <dbReference type="ChEBI" id="CHEBI:60240"/>
    </ligand>
</feature>
<evidence type="ECO:0000313" key="4">
    <source>
        <dbReference type="EMBL" id="AZI42430.1"/>
    </source>
</evidence>
<dbReference type="PANTHER" id="PTHR37302">
    <property type="entry name" value="SLR1116 PROTEIN"/>
    <property type="match status" value="1"/>
</dbReference>
<dbReference type="OrthoDB" id="9811413at2"/>
<keyword evidence="2 3" id="KW-0479">Metal-binding</keyword>
<dbReference type="Gene3D" id="1.20.120.450">
    <property type="entry name" value="dinb family like domain"/>
    <property type="match status" value="1"/>
</dbReference>
<evidence type="ECO:0000256" key="2">
    <source>
        <dbReference type="ARBA" id="ARBA00022723"/>
    </source>
</evidence>
<organism evidence="4 5">
    <name type="scientific">Deinococcus psychrotolerans</name>
    <dbReference type="NCBI Taxonomy" id="2489213"/>
    <lineage>
        <taxon>Bacteria</taxon>
        <taxon>Thermotogati</taxon>
        <taxon>Deinococcota</taxon>
        <taxon>Deinococci</taxon>
        <taxon>Deinococcales</taxon>
        <taxon>Deinococcaceae</taxon>
        <taxon>Deinococcus</taxon>
    </lineage>
</organism>
<protein>
    <recommendedName>
        <fullName evidence="6">Damage-inducible protein DinB</fullName>
    </recommendedName>
</protein>
<evidence type="ECO:0000313" key="5">
    <source>
        <dbReference type="Proteomes" id="UP000276417"/>
    </source>
</evidence>
<name>A0A3G8YBW8_9DEIO</name>
<comment type="similarity">
    <text evidence="1">Belongs to the DinB family.</text>
</comment>
<evidence type="ECO:0000256" key="3">
    <source>
        <dbReference type="PIRSR" id="PIRSR607837-1"/>
    </source>
</evidence>
<dbReference type="Proteomes" id="UP000276417">
    <property type="component" value="Chromosome 1"/>
</dbReference>
<reference evidence="4 5" key="1">
    <citation type="submission" date="2018-11" db="EMBL/GenBank/DDBJ databases">
        <title>Deinococcus shelandsis sp. nov., isolated from South Shetland Islands soil of Antarctica.</title>
        <authorList>
            <person name="Tian J."/>
        </authorList>
    </citation>
    <scope>NUCLEOTIDE SEQUENCE [LARGE SCALE GENOMIC DNA]</scope>
    <source>
        <strain evidence="4 5">S14-83T</strain>
    </source>
</reference>
<accession>A0A3G8YBW8</accession>
<gene>
    <name evidence="4" type="ORF">EHF33_06425</name>
</gene>
<feature type="binding site" evidence="3">
    <location>
        <position position="139"/>
    </location>
    <ligand>
        <name>a divalent metal cation</name>
        <dbReference type="ChEBI" id="CHEBI:60240"/>
    </ligand>
</feature>
<dbReference type="SUPFAM" id="SSF109854">
    <property type="entry name" value="DinB/YfiT-like putative metalloenzymes"/>
    <property type="match status" value="1"/>
</dbReference>
<proteinExistence type="inferred from homology"/>
<keyword evidence="5" id="KW-1185">Reference proteome</keyword>
<feature type="binding site" evidence="3">
    <location>
        <position position="55"/>
    </location>
    <ligand>
        <name>a divalent metal cation</name>
        <dbReference type="ChEBI" id="CHEBI:60240"/>
    </ligand>
</feature>
<evidence type="ECO:0008006" key="6">
    <source>
        <dbReference type="Google" id="ProtNLM"/>
    </source>
</evidence>
<dbReference type="PANTHER" id="PTHR37302:SF3">
    <property type="entry name" value="DAMAGE-INDUCIBLE PROTEIN DINB"/>
    <property type="match status" value="1"/>
</dbReference>